<name>A0A5C6YZY5_9FLAO</name>
<dbReference type="InterPro" id="IPR021457">
    <property type="entry name" value="DUF3108"/>
</dbReference>
<proteinExistence type="predicted"/>
<keyword evidence="3" id="KW-1185">Reference proteome</keyword>
<gene>
    <name evidence="2" type="ORF">ESU54_09085</name>
</gene>
<dbReference type="EMBL" id="VORT01000005">
    <property type="protein sequence ID" value="TXD73281.1"/>
    <property type="molecule type" value="Genomic_DNA"/>
</dbReference>
<organism evidence="2 3">
    <name type="scientific">Aequorivita antarctica</name>
    <dbReference type="NCBI Taxonomy" id="153266"/>
    <lineage>
        <taxon>Bacteria</taxon>
        <taxon>Pseudomonadati</taxon>
        <taxon>Bacteroidota</taxon>
        <taxon>Flavobacteriia</taxon>
        <taxon>Flavobacteriales</taxon>
        <taxon>Flavobacteriaceae</taxon>
        <taxon>Aequorivita</taxon>
    </lineage>
</organism>
<evidence type="ECO:0008006" key="4">
    <source>
        <dbReference type="Google" id="ProtNLM"/>
    </source>
</evidence>
<feature type="signal peptide" evidence="1">
    <location>
        <begin position="1"/>
        <end position="19"/>
    </location>
</feature>
<reference evidence="2 3" key="1">
    <citation type="submission" date="2019-08" db="EMBL/GenBank/DDBJ databases">
        <title>Genome of Aequorivita antarctica SW49 (type strain).</title>
        <authorList>
            <person name="Bowman J.P."/>
        </authorList>
    </citation>
    <scope>NUCLEOTIDE SEQUENCE [LARGE SCALE GENOMIC DNA]</scope>
    <source>
        <strain evidence="2 3">SW49</strain>
    </source>
</reference>
<dbReference type="Pfam" id="PF11306">
    <property type="entry name" value="DUF3108"/>
    <property type="match status" value="1"/>
</dbReference>
<sequence length="258" mass="30366">MKSYLILLPILFVGFLLNAQSNDTIFIKASDLKTEFLTNGTKQYLVYFKNGKNENRTSAQIWNRTIERKDYNGIKAITITQYWESSDTIVHTTTSVSEEKTMRPLYHDSWYKGRGTTTVDFLNQKLILNGNVISENEVDEKKKVSLETFKKALQQEVFNWHIDLEFFSILPYKKGAIFAIKFYEPGYINFKNEIYKVKGEDDFIGYDQKRIPCWLLSHGDKGNEEIYWVSKETQEILMLDQEINGTFYRYKIKLPYTP</sequence>
<evidence type="ECO:0000313" key="2">
    <source>
        <dbReference type="EMBL" id="TXD73281.1"/>
    </source>
</evidence>
<accession>A0A5C6YZY5</accession>
<evidence type="ECO:0000256" key="1">
    <source>
        <dbReference type="SAM" id="SignalP"/>
    </source>
</evidence>
<comment type="caution">
    <text evidence="2">The sequence shown here is derived from an EMBL/GenBank/DDBJ whole genome shotgun (WGS) entry which is preliminary data.</text>
</comment>
<dbReference type="AlphaFoldDB" id="A0A5C6YZY5"/>
<evidence type="ECO:0000313" key="3">
    <source>
        <dbReference type="Proteomes" id="UP000321497"/>
    </source>
</evidence>
<dbReference type="OrthoDB" id="6057441at2"/>
<dbReference type="Proteomes" id="UP000321497">
    <property type="component" value="Unassembled WGS sequence"/>
</dbReference>
<feature type="chain" id="PRO_5022749889" description="DUF3108 domain-containing protein" evidence="1">
    <location>
        <begin position="20"/>
        <end position="258"/>
    </location>
</feature>
<protein>
    <recommendedName>
        <fullName evidence="4">DUF3108 domain-containing protein</fullName>
    </recommendedName>
</protein>
<dbReference type="RefSeq" id="WP_111845621.1">
    <property type="nucleotide sequence ID" value="NZ_UEGI01000021.1"/>
</dbReference>
<keyword evidence="1" id="KW-0732">Signal</keyword>